<comment type="subcellular location">
    <subcellularLocation>
        <location evidence="2 7">Nucleus</location>
    </subcellularLocation>
</comment>
<feature type="region of interest" description="Disordered" evidence="8">
    <location>
        <begin position="94"/>
        <end position="223"/>
    </location>
</feature>
<reference evidence="11" key="2">
    <citation type="submission" date="2025-08" db="UniProtKB">
        <authorList>
            <consortium name="RefSeq"/>
        </authorList>
    </citation>
    <scope>IDENTIFICATION</scope>
    <source>
        <tissue evidence="11">Leaf</tissue>
    </source>
</reference>
<dbReference type="Proteomes" id="UP000694864">
    <property type="component" value="Chromosome 5"/>
</dbReference>
<evidence type="ECO:0000256" key="6">
    <source>
        <dbReference type="ARBA" id="ARBA00023242"/>
    </source>
</evidence>
<name>A0ABM0YYY6_CAMSA</name>
<evidence type="ECO:0000256" key="7">
    <source>
        <dbReference type="RuleBase" id="RU367031"/>
    </source>
</evidence>
<dbReference type="CDD" id="cd11378">
    <property type="entry name" value="DUF296"/>
    <property type="match status" value="1"/>
</dbReference>
<evidence type="ECO:0000313" key="10">
    <source>
        <dbReference type="Proteomes" id="UP000694864"/>
    </source>
</evidence>
<dbReference type="SUPFAM" id="SSF117856">
    <property type="entry name" value="AF0104/ALDC/Ptd012-like"/>
    <property type="match status" value="1"/>
</dbReference>
<reference evidence="10" key="1">
    <citation type="journal article" date="2014" name="Nat. Commun.">
        <title>The emerging biofuel crop Camelina sativa retains a highly undifferentiated hexaploid genome structure.</title>
        <authorList>
            <person name="Kagale S."/>
            <person name="Koh C."/>
            <person name="Nixon J."/>
            <person name="Bollina V."/>
            <person name="Clarke W.E."/>
            <person name="Tuteja R."/>
            <person name="Spillane C."/>
            <person name="Robinson S.J."/>
            <person name="Links M.G."/>
            <person name="Clarke C."/>
            <person name="Higgins E.E."/>
            <person name="Huebert T."/>
            <person name="Sharpe A.G."/>
            <person name="Parkin I.A."/>
        </authorList>
    </citation>
    <scope>NUCLEOTIDE SEQUENCE [LARGE SCALE GENOMIC DNA]</scope>
    <source>
        <strain evidence="10">cv. DH55</strain>
    </source>
</reference>
<dbReference type="Pfam" id="PF03479">
    <property type="entry name" value="PCC"/>
    <property type="match status" value="1"/>
</dbReference>
<dbReference type="InterPro" id="IPR039605">
    <property type="entry name" value="AHL"/>
</dbReference>
<dbReference type="RefSeq" id="XP_010508101.1">
    <property type="nucleotide sequence ID" value="XM_010509799.2"/>
</dbReference>
<evidence type="ECO:0000256" key="2">
    <source>
        <dbReference type="ARBA" id="ARBA00004123"/>
    </source>
</evidence>
<dbReference type="PROSITE" id="PS51742">
    <property type="entry name" value="PPC"/>
    <property type="match status" value="1"/>
</dbReference>
<dbReference type="SMART" id="SM00384">
    <property type="entry name" value="AT_hook"/>
    <property type="match status" value="2"/>
</dbReference>
<feature type="compositionally biased region" description="Polar residues" evidence="8">
    <location>
        <begin position="98"/>
        <end position="127"/>
    </location>
</feature>
<dbReference type="GeneID" id="104784733"/>
<sequence>MFLSLQAYIFIIKSPPLILFLFLSIYPLSPLIILATIFSLGFLTKLYPYLLLHLKKVSKRVLFLVNAKMDRRDAMGLSGSGSYYIQRGLPGSGPPTFHGSSQQQQQGLRHLPNQNSLFGSAGSTGFGSPSLHGDPSPATAGALPHHIGVNMIAPPPPLSETPIKRKRGRPRKYGQDGSVSLALSSSSVSTITPNNSNKRGRGRPPGSGKKQRSASIGQLMPSSSGMSFTPHVIAVSIGEDIASKVISFSQQGPRAICVLSASGAVSTATLLQPSSSPGAIKYEGRFEILALSTSYLVATDGSFRNRTGNLSVSLASPDGRVIGGAIGGPLIAASPVQVIVGSFIWAAPKIKTKKREEEASEVVQDTDDHQVLDNNSNTISPVPQQPQPQPSQNLIWSTGSRQMDMRHAHADIDLMRG</sequence>
<comment type="function">
    <text evidence="1 7">Transcription factor that specifically binds AT-rich DNA sequences related to the nuclear matrix attachment regions (MARs).</text>
</comment>
<dbReference type="InterPro" id="IPR017956">
    <property type="entry name" value="AT_hook_DNA-bd_motif"/>
</dbReference>
<keyword evidence="3 7" id="KW-0805">Transcription regulation</keyword>
<keyword evidence="10" id="KW-1185">Reference proteome</keyword>
<evidence type="ECO:0000256" key="5">
    <source>
        <dbReference type="ARBA" id="ARBA00023163"/>
    </source>
</evidence>
<dbReference type="PANTHER" id="PTHR31500:SF9">
    <property type="entry name" value="AT-HOOK MOTIF NUCLEAR-LOCALIZED PROTEIN 9"/>
    <property type="match status" value="1"/>
</dbReference>
<gene>
    <name evidence="11" type="primary">LOC104784733</name>
</gene>
<dbReference type="PANTHER" id="PTHR31500">
    <property type="entry name" value="AT-HOOK MOTIF NUCLEAR-LOCALIZED PROTEIN 9"/>
    <property type="match status" value="1"/>
</dbReference>
<keyword evidence="5 7" id="KW-0804">Transcription</keyword>
<feature type="domain" description="PPC" evidence="9">
    <location>
        <begin position="223"/>
        <end position="365"/>
    </location>
</feature>
<protein>
    <recommendedName>
        <fullName evidence="7">AT-hook motif nuclear-localized protein</fullName>
    </recommendedName>
</protein>
<feature type="region of interest" description="Disordered" evidence="8">
    <location>
        <begin position="358"/>
        <end position="393"/>
    </location>
</feature>
<evidence type="ECO:0000313" key="11">
    <source>
        <dbReference type="RefSeq" id="XP_010508101.1"/>
    </source>
</evidence>
<organism evidence="10 11">
    <name type="scientific">Camelina sativa</name>
    <name type="common">False flax</name>
    <name type="synonym">Myagrum sativum</name>
    <dbReference type="NCBI Taxonomy" id="90675"/>
    <lineage>
        <taxon>Eukaryota</taxon>
        <taxon>Viridiplantae</taxon>
        <taxon>Streptophyta</taxon>
        <taxon>Embryophyta</taxon>
        <taxon>Tracheophyta</taxon>
        <taxon>Spermatophyta</taxon>
        <taxon>Magnoliopsida</taxon>
        <taxon>eudicotyledons</taxon>
        <taxon>Gunneridae</taxon>
        <taxon>Pentapetalae</taxon>
        <taxon>rosids</taxon>
        <taxon>malvids</taxon>
        <taxon>Brassicales</taxon>
        <taxon>Brassicaceae</taxon>
        <taxon>Camelineae</taxon>
        <taxon>Camelina</taxon>
    </lineage>
</organism>
<evidence type="ECO:0000259" key="9">
    <source>
        <dbReference type="PROSITE" id="PS51742"/>
    </source>
</evidence>
<dbReference type="InterPro" id="IPR005175">
    <property type="entry name" value="PPC_dom"/>
</dbReference>
<dbReference type="Gene3D" id="3.30.1330.80">
    <property type="entry name" value="Hypothetical protein, similar to alpha- acetolactate decarboxylase, domain 2"/>
    <property type="match status" value="1"/>
</dbReference>
<evidence type="ECO:0000256" key="3">
    <source>
        <dbReference type="ARBA" id="ARBA00023015"/>
    </source>
</evidence>
<feature type="compositionally biased region" description="Polar residues" evidence="8">
    <location>
        <begin position="213"/>
        <end position="223"/>
    </location>
</feature>
<proteinExistence type="predicted"/>
<feature type="compositionally biased region" description="Low complexity" evidence="8">
    <location>
        <begin position="178"/>
        <end position="197"/>
    </location>
</feature>
<accession>A0ABM0YYY6</accession>
<evidence type="ECO:0000256" key="4">
    <source>
        <dbReference type="ARBA" id="ARBA00023125"/>
    </source>
</evidence>
<evidence type="ECO:0000256" key="8">
    <source>
        <dbReference type="SAM" id="MobiDB-lite"/>
    </source>
</evidence>
<keyword evidence="6 7" id="KW-0539">Nucleus</keyword>
<evidence type="ECO:0000256" key="1">
    <source>
        <dbReference type="ARBA" id="ARBA00003687"/>
    </source>
</evidence>
<comment type="domain">
    <text evidence="7">The PPC domain mediates interactions between AHL proteins.</text>
</comment>
<keyword evidence="4 7" id="KW-0238">DNA-binding</keyword>